<evidence type="ECO:0000256" key="1">
    <source>
        <dbReference type="SAM" id="MobiDB-lite"/>
    </source>
</evidence>
<dbReference type="EMBL" id="KB932202">
    <property type="protein sequence ID" value="KCV72220.1"/>
    <property type="molecule type" value="Genomic_DNA"/>
</dbReference>
<protein>
    <submittedName>
        <fullName evidence="3">Uncharacterized protein</fullName>
    </submittedName>
</protein>
<dbReference type="GeneID" id="20526345"/>
<dbReference type="RefSeq" id="XP_009493798.1">
    <property type="nucleotide sequence ID" value="XM_009495523.1"/>
</dbReference>
<evidence type="ECO:0000313" key="3">
    <source>
        <dbReference type="EMBL" id="KCV72220.1"/>
    </source>
</evidence>
<keyword evidence="2" id="KW-0812">Transmembrane</keyword>
<proteinExistence type="predicted"/>
<feature type="region of interest" description="Disordered" evidence="1">
    <location>
        <begin position="168"/>
        <end position="241"/>
    </location>
</feature>
<feature type="compositionally biased region" description="Acidic residues" evidence="1">
    <location>
        <begin position="263"/>
        <end position="279"/>
    </location>
</feature>
<organism evidence="3">
    <name type="scientific">Fonticula alba</name>
    <name type="common">Slime mold</name>
    <dbReference type="NCBI Taxonomy" id="691883"/>
    <lineage>
        <taxon>Eukaryota</taxon>
        <taxon>Rotosphaerida</taxon>
        <taxon>Fonticulaceae</taxon>
        <taxon>Fonticula</taxon>
    </lineage>
</organism>
<feature type="region of interest" description="Disordered" evidence="1">
    <location>
        <begin position="256"/>
        <end position="314"/>
    </location>
</feature>
<sequence length="314" mass="32816">MAFGDLLESGASLVADVAQRVAPKIVFDPSKGYFVDPTFDVTRFNSVTPDKVAFAVITSLTIVVNWLVLCFLWYRRDYMPFKAKQLDMVTWLLIGGTTFYLATLERPRAGPAPAALAAAPAALLSGAPAVRPRLYNCRTPSTLCRRERSRPELSPVGWPSGWAAEGVKGNTTLGDNPSGHDLGYMSASSSNDSLNDLEAGRHADRKAGYAGGRVSSTLSMGPGGESSRQLGSGGAGSQPAGQESIEMSVINPGELLIMTDSGGSDDDSFDAGDEEEEEGTHEGGPAGSAAAPAAVAPAGGRATPPPDFEQGSYR</sequence>
<keyword evidence="2" id="KW-0472">Membrane</keyword>
<accession>A0A058ZCT1</accession>
<evidence type="ECO:0000313" key="4">
    <source>
        <dbReference type="Proteomes" id="UP000030693"/>
    </source>
</evidence>
<feature type="transmembrane region" description="Helical" evidence="2">
    <location>
        <begin position="52"/>
        <end position="74"/>
    </location>
</feature>
<dbReference type="AlphaFoldDB" id="A0A058ZCT1"/>
<gene>
    <name evidence="3" type="ORF">H696_01620</name>
</gene>
<keyword evidence="2" id="KW-1133">Transmembrane helix</keyword>
<keyword evidence="4" id="KW-1185">Reference proteome</keyword>
<feature type="compositionally biased region" description="Basic and acidic residues" evidence="1">
    <location>
        <begin position="198"/>
        <end position="207"/>
    </location>
</feature>
<dbReference type="Proteomes" id="UP000030693">
    <property type="component" value="Unassembled WGS sequence"/>
</dbReference>
<feature type="compositionally biased region" description="Low complexity" evidence="1">
    <location>
        <begin position="287"/>
        <end position="302"/>
    </location>
</feature>
<evidence type="ECO:0000256" key="2">
    <source>
        <dbReference type="SAM" id="Phobius"/>
    </source>
</evidence>
<feature type="compositionally biased region" description="Low complexity" evidence="1">
    <location>
        <begin position="186"/>
        <end position="197"/>
    </location>
</feature>
<name>A0A058ZCT1_FONAL</name>
<reference evidence="3" key="1">
    <citation type="submission" date="2013-04" db="EMBL/GenBank/DDBJ databases">
        <title>The Genome Sequence of Fonticula alba ATCC 38817.</title>
        <authorList>
            <consortium name="The Broad Institute Genomics Platform"/>
            <person name="Russ C."/>
            <person name="Cuomo C."/>
            <person name="Burger G."/>
            <person name="Gray M.W."/>
            <person name="Holland P.W.H."/>
            <person name="King N."/>
            <person name="Lang F.B.F."/>
            <person name="Roger A.J."/>
            <person name="Ruiz-Trillo I."/>
            <person name="Brown M."/>
            <person name="Walker B."/>
            <person name="Young S."/>
            <person name="Zeng Q."/>
            <person name="Gargeya S."/>
            <person name="Fitzgerald M."/>
            <person name="Haas B."/>
            <person name="Abouelleil A."/>
            <person name="Allen A.W."/>
            <person name="Alvarado L."/>
            <person name="Arachchi H.M."/>
            <person name="Berlin A.M."/>
            <person name="Chapman S.B."/>
            <person name="Gainer-Dewar J."/>
            <person name="Goldberg J."/>
            <person name="Griggs A."/>
            <person name="Gujja S."/>
            <person name="Hansen M."/>
            <person name="Howarth C."/>
            <person name="Imamovic A."/>
            <person name="Ireland A."/>
            <person name="Larimer J."/>
            <person name="McCowan C."/>
            <person name="Murphy C."/>
            <person name="Pearson M."/>
            <person name="Poon T.W."/>
            <person name="Priest M."/>
            <person name="Roberts A."/>
            <person name="Saif S."/>
            <person name="Shea T."/>
            <person name="Sisk P."/>
            <person name="Sykes S."/>
            <person name="Wortman J."/>
            <person name="Nusbaum C."/>
            <person name="Birren B."/>
        </authorList>
    </citation>
    <scope>NUCLEOTIDE SEQUENCE [LARGE SCALE GENOMIC DNA]</scope>
    <source>
        <strain evidence="3">ATCC 38817</strain>
    </source>
</reference>